<organism evidence="1 2">
    <name type="scientific">Ideonella azotifigens</name>
    <dbReference type="NCBI Taxonomy" id="513160"/>
    <lineage>
        <taxon>Bacteria</taxon>
        <taxon>Pseudomonadati</taxon>
        <taxon>Pseudomonadota</taxon>
        <taxon>Betaproteobacteria</taxon>
        <taxon>Burkholderiales</taxon>
        <taxon>Sphaerotilaceae</taxon>
        <taxon>Ideonella</taxon>
    </lineage>
</organism>
<evidence type="ECO:0000313" key="1">
    <source>
        <dbReference type="EMBL" id="GAA0744490.1"/>
    </source>
</evidence>
<gene>
    <name evidence="1" type="ORF">GCM10009107_10060</name>
</gene>
<sequence>MRDGGGHFAADNAGMALTDEQRQAIREEEQFRLQLRQELAVSSPRSAPGPLERLAAFFDTKAGFWLLTTVLASVTATGFGTLQRYLDRNEIREREVAEATRRDTETLLKLGPMLTSDKRSQVDMAIVLLDGLTARMAIVLLDGLTARKGVDDVVAGQVRRLFQATLTAGLKSDATDPEKTQAQAIIAFADSARTAAIQRPGAAASEPAATQASVSAAVDQITLPVRVYLQIGSDDDRPRATAALEALRQAGLIAPGVERVPPSSAPRSNELRYCGDKIDPGALQRVREAVAAAVSPPPAEKVLQPSQCGKVRANHFEVWYAHAAS</sequence>
<dbReference type="Proteomes" id="UP001500279">
    <property type="component" value="Unassembled WGS sequence"/>
</dbReference>
<protein>
    <recommendedName>
        <fullName evidence="3">SPOR domain-containing protein</fullName>
    </recommendedName>
</protein>
<accession>A0ABN1JQ65</accession>
<proteinExistence type="predicted"/>
<name>A0ABN1JQ65_9BURK</name>
<comment type="caution">
    <text evidence="1">The sequence shown here is derived from an EMBL/GenBank/DDBJ whole genome shotgun (WGS) entry which is preliminary data.</text>
</comment>
<keyword evidence="2" id="KW-1185">Reference proteome</keyword>
<dbReference type="EMBL" id="BAAAEW010000004">
    <property type="protein sequence ID" value="GAA0744490.1"/>
    <property type="molecule type" value="Genomic_DNA"/>
</dbReference>
<reference evidence="1 2" key="1">
    <citation type="journal article" date="2019" name="Int. J. Syst. Evol. Microbiol.">
        <title>The Global Catalogue of Microorganisms (GCM) 10K type strain sequencing project: providing services to taxonomists for standard genome sequencing and annotation.</title>
        <authorList>
            <consortium name="The Broad Institute Genomics Platform"/>
            <consortium name="The Broad Institute Genome Sequencing Center for Infectious Disease"/>
            <person name="Wu L."/>
            <person name="Ma J."/>
        </authorList>
    </citation>
    <scope>NUCLEOTIDE SEQUENCE [LARGE SCALE GENOMIC DNA]</scope>
    <source>
        <strain evidence="1 2">JCM 15503</strain>
    </source>
</reference>
<evidence type="ECO:0008006" key="3">
    <source>
        <dbReference type="Google" id="ProtNLM"/>
    </source>
</evidence>
<evidence type="ECO:0000313" key="2">
    <source>
        <dbReference type="Proteomes" id="UP001500279"/>
    </source>
</evidence>